<comment type="caution">
    <text evidence="2">The sequence shown here is derived from an EMBL/GenBank/DDBJ whole genome shotgun (WGS) entry which is preliminary data.</text>
</comment>
<organism evidence="2 3">
    <name type="scientific">Puccinia graminis f. sp. tritici</name>
    <dbReference type="NCBI Taxonomy" id="56615"/>
    <lineage>
        <taxon>Eukaryota</taxon>
        <taxon>Fungi</taxon>
        <taxon>Dikarya</taxon>
        <taxon>Basidiomycota</taxon>
        <taxon>Pucciniomycotina</taxon>
        <taxon>Pucciniomycetes</taxon>
        <taxon>Pucciniales</taxon>
        <taxon>Pucciniaceae</taxon>
        <taxon>Puccinia</taxon>
    </lineage>
</organism>
<gene>
    <name evidence="2" type="ORF">PGT21_034158</name>
</gene>
<keyword evidence="3" id="KW-1185">Reference proteome</keyword>
<feature type="transmembrane region" description="Helical" evidence="1">
    <location>
        <begin position="140"/>
        <end position="160"/>
    </location>
</feature>
<evidence type="ECO:0000313" key="2">
    <source>
        <dbReference type="EMBL" id="KAA1072420.1"/>
    </source>
</evidence>
<keyword evidence="1" id="KW-0812">Transmembrane</keyword>
<dbReference type="Proteomes" id="UP000324748">
    <property type="component" value="Unassembled WGS sequence"/>
</dbReference>
<name>A0A5B0M8X8_PUCGR</name>
<feature type="transmembrane region" description="Helical" evidence="1">
    <location>
        <begin position="106"/>
        <end position="128"/>
    </location>
</feature>
<keyword evidence="1" id="KW-0472">Membrane</keyword>
<accession>A0A5B0M8X8</accession>
<proteinExistence type="predicted"/>
<evidence type="ECO:0000313" key="3">
    <source>
        <dbReference type="Proteomes" id="UP000324748"/>
    </source>
</evidence>
<keyword evidence="1" id="KW-1133">Transmembrane helix</keyword>
<evidence type="ECO:0000256" key="1">
    <source>
        <dbReference type="SAM" id="Phobius"/>
    </source>
</evidence>
<protein>
    <submittedName>
        <fullName evidence="2">Uncharacterized protein</fullName>
    </submittedName>
</protein>
<dbReference type="EMBL" id="VSWC01000170">
    <property type="protein sequence ID" value="KAA1072420.1"/>
    <property type="molecule type" value="Genomic_DNA"/>
</dbReference>
<sequence>MKHEVEVILSQHLPALMMEIKKIRTRPLGIVPPVTPQLDSFSITIGHAMTGEKNTQLFSPQASFTQSSLVGRVNTIEEVHIIITPLQSNRQLSAKRTAGPPSRSPFYHTAPLLMIISILQHRLCWQGFKTSDHYLYHGQIVLSGTRAGVLTLIAPLIYLARSRRFIEFMKLVADGMKIASD</sequence>
<dbReference type="AlphaFoldDB" id="A0A5B0M8X8"/>
<reference evidence="2 3" key="1">
    <citation type="submission" date="2019-05" db="EMBL/GenBank/DDBJ databases">
        <title>Emergence of the Ug99 lineage of the wheat stem rust pathogen through somatic hybridization.</title>
        <authorList>
            <person name="Li F."/>
            <person name="Upadhyaya N.M."/>
            <person name="Sperschneider J."/>
            <person name="Matny O."/>
            <person name="Nguyen-Phuc H."/>
            <person name="Mago R."/>
            <person name="Raley C."/>
            <person name="Miller M.E."/>
            <person name="Silverstein K.A.T."/>
            <person name="Henningsen E."/>
            <person name="Hirsch C.D."/>
            <person name="Visser B."/>
            <person name="Pretorius Z.A."/>
            <person name="Steffenson B.J."/>
            <person name="Schwessinger B."/>
            <person name="Dodds P.N."/>
            <person name="Figueroa M."/>
        </authorList>
    </citation>
    <scope>NUCLEOTIDE SEQUENCE [LARGE SCALE GENOMIC DNA]</scope>
    <source>
        <strain evidence="2">21-0</strain>
    </source>
</reference>